<gene>
    <name evidence="1" type="ORF">Ahy_A09g042598</name>
</gene>
<dbReference type="AlphaFoldDB" id="A0A445BGE4"/>
<protein>
    <submittedName>
        <fullName evidence="1">Uncharacterized protein</fullName>
    </submittedName>
</protein>
<organism evidence="1 2">
    <name type="scientific">Arachis hypogaea</name>
    <name type="common">Peanut</name>
    <dbReference type="NCBI Taxonomy" id="3818"/>
    <lineage>
        <taxon>Eukaryota</taxon>
        <taxon>Viridiplantae</taxon>
        <taxon>Streptophyta</taxon>
        <taxon>Embryophyta</taxon>
        <taxon>Tracheophyta</taxon>
        <taxon>Spermatophyta</taxon>
        <taxon>Magnoliopsida</taxon>
        <taxon>eudicotyledons</taxon>
        <taxon>Gunneridae</taxon>
        <taxon>Pentapetalae</taxon>
        <taxon>rosids</taxon>
        <taxon>fabids</taxon>
        <taxon>Fabales</taxon>
        <taxon>Fabaceae</taxon>
        <taxon>Papilionoideae</taxon>
        <taxon>50 kb inversion clade</taxon>
        <taxon>dalbergioids sensu lato</taxon>
        <taxon>Dalbergieae</taxon>
        <taxon>Pterocarpus clade</taxon>
        <taxon>Arachis</taxon>
    </lineage>
</organism>
<evidence type="ECO:0000313" key="2">
    <source>
        <dbReference type="Proteomes" id="UP000289738"/>
    </source>
</evidence>
<sequence>MFKVYEVEFHPIFDEKLWLEWHGAHLRPNLARRRKGTGRPNSMRFCSDMDEVERQEKRHRLFRQTSILCLLLGLNVQPLHAGSDALWSRNYNSSGVPPTPLPPGRSPSVWLHLPGMPTMIRDISWKVEDIPRLTWCRLQVVREGQKFGVIKHILSGQMSDLAGLLVPDRVLLRRPITNGWLNGDHMTLLKPSFETIK</sequence>
<evidence type="ECO:0000313" key="1">
    <source>
        <dbReference type="EMBL" id="RYR37719.1"/>
    </source>
</evidence>
<reference evidence="1 2" key="1">
    <citation type="submission" date="2019-01" db="EMBL/GenBank/DDBJ databases">
        <title>Sequencing of cultivated peanut Arachis hypogaea provides insights into genome evolution and oil improvement.</title>
        <authorList>
            <person name="Chen X."/>
        </authorList>
    </citation>
    <scope>NUCLEOTIDE SEQUENCE [LARGE SCALE GENOMIC DNA]</scope>
    <source>
        <strain evidence="2">cv. Fuhuasheng</strain>
        <tissue evidence="1">Leaves</tissue>
    </source>
</reference>
<dbReference type="Proteomes" id="UP000289738">
    <property type="component" value="Chromosome A09"/>
</dbReference>
<comment type="caution">
    <text evidence="1">The sequence shown here is derived from an EMBL/GenBank/DDBJ whole genome shotgun (WGS) entry which is preliminary data.</text>
</comment>
<dbReference type="EMBL" id="SDMP01000009">
    <property type="protein sequence ID" value="RYR37719.1"/>
    <property type="molecule type" value="Genomic_DNA"/>
</dbReference>
<accession>A0A445BGE4</accession>
<proteinExistence type="predicted"/>
<keyword evidence="2" id="KW-1185">Reference proteome</keyword>
<name>A0A445BGE4_ARAHY</name>